<sequence length="108" mass="12446">MKENFLWYLGFLGALGLLGLITDNPGFYGFFGFFGFFAYRKIIFDERFKENVNKAAKNAFLSAIIFYPLVTTYAVFTSSFASVYSFAFAINFALQIIIFSFSLSYYER</sequence>
<keyword evidence="1" id="KW-0472">Membrane</keyword>
<name>A0A1I2PEJ3_9FIRM</name>
<keyword evidence="3" id="KW-1185">Reference proteome</keyword>
<evidence type="ECO:0000256" key="1">
    <source>
        <dbReference type="SAM" id="Phobius"/>
    </source>
</evidence>
<protein>
    <recommendedName>
        <fullName evidence="4">DUF3796 domain-containing protein</fullName>
    </recommendedName>
</protein>
<evidence type="ECO:0000313" key="2">
    <source>
        <dbReference type="EMBL" id="SFG12076.1"/>
    </source>
</evidence>
<dbReference type="AlphaFoldDB" id="A0A1I2PEJ3"/>
<evidence type="ECO:0000313" key="3">
    <source>
        <dbReference type="Proteomes" id="UP000199337"/>
    </source>
</evidence>
<proteinExistence type="predicted"/>
<feature type="transmembrane region" description="Helical" evidence="1">
    <location>
        <begin position="55"/>
        <end position="76"/>
    </location>
</feature>
<dbReference type="SUPFAM" id="SSF82866">
    <property type="entry name" value="Multidrug efflux transporter AcrB transmembrane domain"/>
    <property type="match status" value="1"/>
</dbReference>
<organism evidence="2 3">
    <name type="scientific">Desulfotruncus arcticus DSM 17038</name>
    <dbReference type="NCBI Taxonomy" id="1121424"/>
    <lineage>
        <taxon>Bacteria</taxon>
        <taxon>Bacillati</taxon>
        <taxon>Bacillota</taxon>
        <taxon>Clostridia</taxon>
        <taxon>Eubacteriales</taxon>
        <taxon>Desulfallaceae</taxon>
        <taxon>Desulfotruncus</taxon>
    </lineage>
</organism>
<dbReference type="RefSeq" id="WP_165613363.1">
    <property type="nucleotide sequence ID" value="NZ_FOOX01000002.1"/>
</dbReference>
<dbReference type="Proteomes" id="UP000199337">
    <property type="component" value="Unassembled WGS sequence"/>
</dbReference>
<feature type="transmembrane region" description="Helical" evidence="1">
    <location>
        <begin position="82"/>
        <end position="106"/>
    </location>
</feature>
<keyword evidence="1" id="KW-0812">Transmembrane</keyword>
<keyword evidence="1" id="KW-1133">Transmembrane helix</keyword>
<evidence type="ECO:0008006" key="4">
    <source>
        <dbReference type="Google" id="ProtNLM"/>
    </source>
</evidence>
<accession>A0A1I2PEJ3</accession>
<reference evidence="3" key="1">
    <citation type="submission" date="2016-10" db="EMBL/GenBank/DDBJ databases">
        <authorList>
            <person name="Varghese N."/>
            <person name="Submissions S."/>
        </authorList>
    </citation>
    <scope>NUCLEOTIDE SEQUENCE [LARGE SCALE GENOMIC DNA]</scope>
    <source>
        <strain evidence="3">DSM 17038</strain>
    </source>
</reference>
<gene>
    <name evidence="2" type="ORF">SAMN05660649_00755</name>
</gene>
<dbReference type="EMBL" id="FOOX01000002">
    <property type="protein sequence ID" value="SFG12076.1"/>
    <property type="molecule type" value="Genomic_DNA"/>
</dbReference>